<dbReference type="KEGG" id="vg:65128755"/>
<name>A0A7M1RV29_9CAUD</name>
<accession>A0A7M1RV29</accession>
<dbReference type="Pfam" id="PF04480">
    <property type="entry name" value="DUF559"/>
    <property type="match status" value="1"/>
</dbReference>
<dbReference type="Gene3D" id="3.40.960.10">
    <property type="entry name" value="VSR Endonuclease"/>
    <property type="match status" value="1"/>
</dbReference>
<evidence type="ECO:0000313" key="3">
    <source>
        <dbReference type="Proteomes" id="UP000593828"/>
    </source>
</evidence>
<dbReference type="Proteomes" id="UP000593828">
    <property type="component" value="Segment"/>
</dbReference>
<evidence type="ECO:0000259" key="1">
    <source>
        <dbReference type="Pfam" id="PF04480"/>
    </source>
</evidence>
<proteinExistence type="predicted"/>
<dbReference type="GeneID" id="65128755"/>
<reference evidence="2 3" key="1">
    <citation type="submission" date="2020-07" db="EMBL/GenBank/DDBJ databases">
        <title>Taxonomic proposal: Crassvirales, a new order of highly abundant and diverse bacterial viruses.</title>
        <authorList>
            <person name="Shkoporov A.N."/>
            <person name="Stockdale S.R."/>
            <person name="Guerin E."/>
            <person name="Ross R.P."/>
            <person name="Hill C."/>
        </authorList>
    </citation>
    <scope>NUCLEOTIDE SEQUENCE [LARGE SCALE GENOMIC DNA]</scope>
</reference>
<sequence>MKHKTMNSLERGGYSKELNSIIMNRAKAFRKDLISKCTSAEKNFRSFLDRNFIKYEFQKIIYIRDLVGNIQKFYIADFYLPDIKLIIEVDGEYHKEASQTEADLNREIAIKRAYPNINILRIDNERTSDPSYIEGLIEGYKKTKELT</sequence>
<keyword evidence="3" id="KW-1185">Reference proteome</keyword>
<dbReference type="RefSeq" id="YP_010110443.1">
    <property type="nucleotide sequence ID" value="NC_055871.1"/>
</dbReference>
<evidence type="ECO:0000313" key="2">
    <source>
        <dbReference type="EMBL" id="QOR58285.1"/>
    </source>
</evidence>
<dbReference type="InterPro" id="IPR007569">
    <property type="entry name" value="DUF559"/>
</dbReference>
<protein>
    <recommendedName>
        <fullName evidence="1">DUF559 domain-containing protein</fullName>
    </recommendedName>
</protein>
<feature type="domain" description="DUF559" evidence="1">
    <location>
        <begin position="26"/>
        <end position="127"/>
    </location>
</feature>
<dbReference type="EMBL" id="MT774378">
    <property type="protein sequence ID" value="QOR58285.1"/>
    <property type="molecule type" value="Genomic_DNA"/>
</dbReference>
<organism evidence="2 3">
    <name type="scientific">uncultured phage cr106_1</name>
    <dbReference type="NCBI Taxonomy" id="2772062"/>
    <lineage>
        <taxon>Viruses</taxon>
        <taxon>Duplodnaviria</taxon>
        <taxon>Heunggongvirae</taxon>
        <taxon>Uroviricota</taxon>
        <taxon>Caudoviricetes</taxon>
        <taxon>Crassvirales</taxon>
        <taxon>Steigviridae</taxon>
        <taxon>Asinivirinae</taxon>
        <taxon>Mahstovirus</taxon>
        <taxon>Mahstovirus faecalis</taxon>
    </lineage>
</organism>